<gene>
    <name evidence="3" type="ORF">H9632_07610</name>
</gene>
<dbReference type="PANTHER" id="PTHR12151:SF25">
    <property type="entry name" value="LINALOOL DEHYDRATASE_ISOMERASE DOMAIN-CONTAINING PROTEIN"/>
    <property type="match status" value="1"/>
</dbReference>
<evidence type="ECO:0000256" key="1">
    <source>
        <dbReference type="ARBA" id="ARBA00010996"/>
    </source>
</evidence>
<sequence>MKKKNIALAFVLVIATVLSACSNYQFKPTTSFEISNFTVTDHRNEEVSLDSLKGEPWLAMFIFTSCTTICSPMTQNMKLVQDEIEKKGLEQYKIVAFSVDPDYDTPERLTEYLSRHNPSNESKWHMLTGYDQKFIEQLAVNSFKTPVRAIEGNDQVIHADTFFLVDEKGVAVKNYSGTAQGTDGVQYETIASDMEALIKERLK</sequence>
<evidence type="ECO:0000313" key="4">
    <source>
        <dbReference type="Proteomes" id="UP000600565"/>
    </source>
</evidence>
<dbReference type="InterPro" id="IPR003782">
    <property type="entry name" value="SCO1/SenC"/>
</dbReference>
<dbReference type="Proteomes" id="UP000600565">
    <property type="component" value="Unassembled WGS sequence"/>
</dbReference>
<dbReference type="EMBL" id="JACSPW010000006">
    <property type="protein sequence ID" value="MBD8032931.1"/>
    <property type="molecule type" value="Genomic_DNA"/>
</dbReference>
<name>A0ABR8XLW5_9BACL</name>
<keyword evidence="2" id="KW-0732">Signal</keyword>
<dbReference type="PANTHER" id="PTHR12151">
    <property type="entry name" value="ELECTRON TRANSPORT PROTIN SCO1/SENC FAMILY MEMBER"/>
    <property type="match status" value="1"/>
</dbReference>
<dbReference type="PROSITE" id="PS51257">
    <property type="entry name" value="PROKAR_LIPOPROTEIN"/>
    <property type="match status" value="1"/>
</dbReference>
<comment type="similarity">
    <text evidence="1">Belongs to the SCO1/2 family.</text>
</comment>
<evidence type="ECO:0000313" key="3">
    <source>
        <dbReference type="EMBL" id="MBD8032931.1"/>
    </source>
</evidence>
<keyword evidence="4" id="KW-1185">Reference proteome</keyword>
<dbReference type="RefSeq" id="WP_191703521.1">
    <property type="nucleotide sequence ID" value="NZ_JACSPW010000006.1"/>
</dbReference>
<reference evidence="3 4" key="1">
    <citation type="submission" date="2020-08" db="EMBL/GenBank/DDBJ databases">
        <title>A Genomic Blueprint of the Chicken Gut Microbiome.</title>
        <authorList>
            <person name="Gilroy R."/>
            <person name="Ravi A."/>
            <person name="Getino M."/>
            <person name="Pursley I."/>
            <person name="Horton D.L."/>
            <person name="Alikhan N.-F."/>
            <person name="Baker D."/>
            <person name="Gharbi K."/>
            <person name="Hall N."/>
            <person name="Watson M."/>
            <person name="Adriaenssens E.M."/>
            <person name="Foster-Nyarko E."/>
            <person name="Jarju S."/>
            <person name="Secka A."/>
            <person name="Antonio M."/>
            <person name="Oren A."/>
            <person name="Chaudhuri R."/>
            <person name="La Ragione R.M."/>
            <person name="Hildebrand F."/>
            <person name="Pallen M.J."/>
        </authorList>
    </citation>
    <scope>NUCLEOTIDE SEQUENCE [LARGE SCALE GENOMIC DNA]</scope>
    <source>
        <strain evidence="3 4">Sa1YVA6</strain>
    </source>
</reference>
<evidence type="ECO:0000256" key="2">
    <source>
        <dbReference type="SAM" id="SignalP"/>
    </source>
</evidence>
<feature type="signal peptide" evidence="2">
    <location>
        <begin position="1"/>
        <end position="20"/>
    </location>
</feature>
<proteinExistence type="inferred from homology"/>
<organism evidence="3 4">
    <name type="scientific">Solibacillus merdavium</name>
    <dbReference type="NCBI Taxonomy" id="2762218"/>
    <lineage>
        <taxon>Bacteria</taxon>
        <taxon>Bacillati</taxon>
        <taxon>Bacillota</taxon>
        <taxon>Bacilli</taxon>
        <taxon>Bacillales</taxon>
        <taxon>Caryophanaceae</taxon>
        <taxon>Solibacillus</taxon>
    </lineage>
</organism>
<dbReference type="InterPro" id="IPR036249">
    <property type="entry name" value="Thioredoxin-like_sf"/>
</dbReference>
<feature type="chain" id="PRO_5046700045" evidence="2">
    <location>
        <begin position="21"/>
        <end position="203"/>
    </location>
</feature>
<dbReference type="Gene3D" id="3.40.30.10">
    <property type="entry name" value="Glutaredoxin"/>
    <property type="match status" value="1"/>
</dbReference>
<dbReference type="SUPFAM" id="SSF52833">
    <property type="entry name" value="Thioredoxin-like"/>
    <property type="match status" value="1"/>
</dbReference>
<dbReference type="Pfam" id="PF02630">
    <property type="entry name" value="SCO1-SenC"/>
    <property type="match status" value="1"/>
</dbReference>
<dbReference type="CDD" id="cd02968">
    <property type="entry name" value="SCO"/>
    <property type="match status" value="1"/>
</dbReference>
<comment type="caution">
    <text evidence="3">The sequence shown here is derived from an EMBL/GenBank/DDBJ whole genome shotgun (WGS) entry which is preliminary data.</text>
</comment>
<accession>A0ABR8XLW5</accession>
<protein>
    <submittedName>
        <fullName evidence="3">SCO family protein</fullName>
    </submittedName>
</protein>